<sequence length="320" mass="36582">MLINEHRNHSNVRELTIQFCCLVYGVNSLRGELVHDDVWAIINNPDVRPGSSLGNIFSNDFWGKRMADNTSHKSYRPLCILTFKLNILLGGMTPLYFHMVNVCLHCAVTCLLMQTCERCVFEDSRLAFITALLFAVHPVHTEAVSTNKELNISLEFIECYRYSTLVFSVYTEQTNDYDDDCLVFWLGLTVCFPFFSLSLFLSLLSSLHRILTYLYLLSFNAWLLLAPVVLCYDWQVGSIPLVEALGDVRLWGESIISFCFSSNLGRFRQDSREVLVGMLFLVFPFIPASNLFFRVGFVVAERVLYMPSGPQHCHMTELSA</sequence>
<keyword evidence="7" id="KW-1185">Reference proteome</keyword>
<evidence type="ECO:0000256" key="2">
    <source>
        <dbReference type="ARBA" id="ARBA00022803"/>
    </source>
</evidence>
<organism evidence="6 7">
    <name type="scientific">Acanthochromis polyacanthus</name>
    <name type="common">spiny chromis</name>
    <dbReference type="NCBI Taxonomy" id="80966"/>
    <lineage>
        <taxon>Eukaryota</taxon>
        <taxon>Metazoa</taxon>
        <taxon>Chordata</taxon>
        <taxon>Craniata</taxon>
        <taxon>Vertebrata</taxon>
        <taxon>Euteleostomi</taxon>
        <taxon>Actinopterygii</taxon>
        <taxon>Neopterygii</taxon>
        <taxon>Teleostei</taxon>
        <taxon>Neoteleostei</taxon>
        <taxon>Acanthomorphata</taxon>
        <taxon>Ovalentaria</taxon>
        <taxon>Pomacentridae</taxon>
        <taxon>Acanthochromis</taxon>
    </lineage>
</organism>
<proteinExistence type="predicted"/>
<evidence type="ECO:0000313" key="7">
    <source>
        <dbReference type="Proteomes" id="UP000257200"/>
    </source>
</evidence>
<dbReference type="PANTHER" id="PTHR44809">
    <property type="match status" value="1"/>
</dbReference>
<evidence type="ECO:0000256" key="4">
    <source>
        <dbReference type="SAM" id="Phobius"/>
    </source>
</evidence>
<evidence type="ECO:0000259" key="5">
    <source>
        <dbReference type="Pfam" id="PF08409"/>
    </source>
</evidence>
<evidence type="ECO:0000256" key="1">
    <source>
        <dbReference type="ARBA" id="ARBA00022737"/>
    </source>
</evidence>
<protein>
    <submittedName>
        <fullName evidence="6">Transmembrane O-mannosyltransferase targeting cadherins 1</fullName>
    </submittedName>
</protein>
<evidence type="ECO:0000256" key="3">
    <source>
        <dbReference type="ARBA" id="ARBA00023136"/>
    </source>
</evidence>
<feature type="transmembrane region" description="Helical" evidence="4">
    <location>
        <begin position="210"/>
        <end position="230"/>
    </location>
</feature>
<dbReference type="GO" id="GO:0035269">
    <property type="term" value="P:protein O-linked glycosylation via mannose"/>
    <property type="evidence" value="ECO:0007669"/>
    <property type="project" value="TreeGrafter"/>
</dbReference>
<name>A0A3Q1FRL4_9TELE</name>
<dbReference type="GeneTree" id="ENSGT00940000158027"/>
<feature type="transmembrane region" description="Helical" evidence="4">
    <location>
        <begin position="274"/>
        <end position="300"/>
    </location>
</feature>
<dbReference type="AlphaFoldDB" id="A0A3Q1FRL4"/>
<keyword evidence="4" id="KW-0812">Transmembrane</keyword>
<dbReference type="GO" id="GO:0000030">
    <property type="term" value="F:mannosyltransferase activity"/>
    <property type="evidence" value="ECO:0007669"/>
    <property type="project" value="TreeGrafter"/>
</dbReference>
<feature type="domain" description="DUF1736" evidence="5">
    <location>
        <begin position="205"/>
        <end position="256"/>
    </location>
</feature>
<dbReference type="Proteomes" id="UP000257200">
    <property type="component" value="Unplaced"/>
</dbReference>
<dbReference type="Ensembl" id="ENSAPOT00000001779.1">
    <property type="protein sequence ID" value="ENSAPOP00000009300.1"/>
    <property type="gene ID" value="ENSAPOG00000011590.1"/>
</dbReference>
<reference evidence="6" key="1">
    <citation type="submission" date="2025-08" db="UniProtKB">
        <authorList>
            <consortium name="Ensembl"/>
        </authorList>
    </citation>
    <scope>IDENTIFICATION</scope>
</reference>
<reference evidence="6" key="2">
    <citation type="submission" date="2025-09" db="UniProtKB">
        <authorList>
            <consortium name="Ensembl"/>
        </authorList>
    </citation>
    <scope>IDENTIFICATION</scope>
</reference>
<keyword evidence="3 4" id="KW-0472">Membrane</keyword>
<keyword evidence="1" id="KW-0677">Repeat</keyword>
<dbReference type="InterPro" id="IPR052943">
    <property type="entry name" value="TMTC_O-mannosyl-trnsfr"/>
</dbReference>
<keyword evidence="2" id="KW-0802">TPR repeat</keyword>
<dbReference type="InterPro" id="IPR013618">
    <property type="entry name" value="TMTC_DUF1736"/>
</dbReference>
<dbReference type="Pfam" id="PF08409">
    <property type="entry name" value="TMTC_DUF1736"/>
    <property type="match status" value="1"/>
</dbReference>
<keyword evidence="4" id="KW-1133">Transmembrane helix</keyword>
<dbReference type="PANTHER" id="PTHR44809:SF1">
    <property type="entry name" value="PROTEIN O-MANNOSYL-TRANSFERASE TMTC1"/>
    <property type="match status" value="1"/>
</dbReference>
<accession>A0A3Q1FRL4</accession>
<feature type="transmembrane region" description="Helical" evidence="4">
    <location>
        <begin position="182"/>
        <end position="203"/>
    </location>
</feature>
<evidence type="ECO:0000313" key="6">
    <source>
        <dbReference type="Ensembl" id="ENSAPOP00000009300.1"/>
    </source>
</evidence>